<dbReference type="CDD" id="cd21198">
    <property type="entry name" value="CH_EHBP"/>
    <property type="match status" value="1"/>
</dbReference>
<dbReference type="PROSITE" id="PS50021">
    <property type="entry name" value="CH"/>
    <property type="match status" value="1"/>
</dbReference>
<dbReference type="Gene3D" id="1.10.418.10">
    <property type="entry name" value="Calponin-like domain"/>
    <property type="match status" value="1"/>
</dbReference>
<evidence type="ECO:0000256" key="1">
    <source>
        <dbReference type="ARBA" id="ARBA00004177"/>
    </source>
</evidence>
<dbReference type="SMART" id="SM01203">
    <property type="entry name" value="DUF3585"/>
    <property type="match status" value="1"/>
</dbReference>
<name>A0AAU9GA06_DROMD</name>
<feature type="region of interest" description="Disordered" evidence="6">
    <location>
        <begin position="765"/>
        <end position="786"/>
    </location>
</feature>
<evidence type="ECO:0000256" key="6">
    <source>
        <dbReference type="SAM" id="MobiDB-lite"/>
    </source>
</evidence>
<feature type="domain" description="C2 NT-type" evidence="8">
    <location>
        <begin position="8"/>
        <end position="158"/>
    </location>
</feature>
<accession>A0AAU9GA06</accession>
<evidence type="ECO:0000256" key="5">
    <source>
        <dbReference type="SAM" id="Coils"/>
    </source>
</evidence>
<evidence type="ECO:0000256" key="4">
    <source>
        <dbReference type="ARBA" id="ARBA00023054"/>
    </source>
</evidence>
<gene>
    <name evidence="10" type="ORF">DMAD_03650</name>
</gene>
<dbReference type="InterPro" id="IPR022735">
    <property type="entry name" value="bMERB_dom"/>
</dbReference>
<evidence type="ECO:0000256" key="2">
    <source>
        <dbReference type="ARBA" id="ARBA00022553"/>
    </source>
</evidence>
<dbReference type="Pfam" id="PF00307">
    <property type="entry name" value="CH"/>
    <property type="match status" value="1"/>
</dbReference>
<keyword evidence="2" id="KW-0597">Phosphoprotein</keyword>
<proteinExistence type="predicted"/>
<feature type="compositionally biased region" description="Polar residues" evidence="6">
    <location>
        <begin position="274"/>
        <end position="288"/>
    </location>
</feature>
<evidence type="ECO:0000256" key="3">
    <source>
        <dbReference type="ARBA" id="ARBA00022753"/>
    </source>
</evidence>
<dbReference type="EMBL" id="AP029267">
    <property type="protein sequence ID" value="BFG04773.1"/>
    <property type="molecule type" value="Genomic_DNA"/>
</dbReference>
<evidence type="ECO:0000313" key="10">
    <source>
        <dbReference type="EMBL" id="BFG04773.1"/>
    </source>
</evidence>
<feature type="compositionally biased region" description="Polar residues" evidence="6">
    <location>
        <begin position="720"/>
        <end position="732"/>
    </location>
</feature>
<feature type="region of interest" description="Disordered" evidence="6">
    <location>
        <begin position="311"/>
        <end position="410"/>
    </location>
</feature>
<keyword evidence="4 5" id="KW-0175">Coiled coil</keyword>
<feature type="region of interest" description="Disordered" evidence="6">
    <location>
        <begin position="274"/>
        <end position="294"/>
    </location>
</feature>
<protein>
    <submittedName>
        <fullName evidence="10">EH domain-binding protein 1</fullName>
    </submittedName>
</protein>
<reference evidence="10 11" key="1">
    <citation type="submission" date="2024-02" db="EMBL/GenBank/DDBJ databases">
        <title>A chromosome-level genome assembly of Drosophila madeirensis, a fruit fly species endemic to Madeira island.</title>
        <authorList>
            <person name="Tomihara K."/>
            <person name="Llopart A."/>
            <person name="Yamamoto D."/>
        </authorList>
    </citation>
    <scope>NUCLEOTIDE SEQUENCE [LARGE SCALE GENOMIC DNA]</scope>
    <source>
        <strain evidence="10 11">RF1</strain>
    </source>
</reference>
<dbReference type="InterPro" id="IPR019448">
    <property type="entry name" value="NT-C2"/>
</dbReference>
<evidence type="ECO:0000259" key="7">
    <source>
        <dbReference type="PROSITE" id="PS50021"/>
    </source>
</evidence>
<dbReference type="PROSITE" id="PS51848">
    <property type="entry name" value="BMERB"/>
    <property type="match status" value="1"/>
</dbReference>
<feature type="domain" description="BMERB" evidence="9">
    <location>
        <begin position="800"/>
        <end position="952"/>
    </location>
</feature>
<dbReference type="PANTHER" id="PTHR23167">
    <property type="entry name" value="CALPONIN HOMOLOGY DOMAIN-CONTAINING PROTEIN DDB_G0272472-RELATED"/>
    <property type="match status" value="1"/>
</dbReference>
<dbReference type="InterPro" id="IPR036872">
    <property type="entry name" value="CH_dom_sf"/>
</dbReference>
<feature type="region of interest" description="Disordered" evidence="6">
    <location>
        <begin position="720"/>
        <end position="745"/>
    </location>
</feature>
<dbReference type="Proteomes" id="UP001500889">
    <property type="component" value="Chromosome E"/>
</dbReference>
<dbReference type="Pfam" id="PF12130">
    <property type="entry name" value="bMERB_dom"/>
    <property type="match status" value="1"/>
</dbReference>
<keyword evidence="3" id="KW-0967">Endosome</keyword>
<dbReference type="AlphaFoldDB" id="A0AAU9GA06"/>
<feature type="compositionally biased region" description="Polar residues" evidence="6">
    <location>
        <begin position="773"/>
        <end position="786"/>
    </location>
</feature>
<evidence type="ECO:0000259" key="8">
    <source>
        <dbReference type="PROSITE" id="PS51840"/>
    </source>
</evidence>
<comment type="subcellular location">
    <subcellularLocation>
        <location evidence="1">Endosome</location>
    </subcellularLocation>
</comment>
<keyword evidence="11" id="KW-1185">Reference proteome</keyword>
<dbReference type="SUPFAM" id="SSF47576">
    <property type="entry name" value="Calponin-homology domain, CH-domain"/>
    <property type="match status" value="1"/>
</dbReference>
<dbReference type="PROSITE" id="PS51840">
    <property type="entry name" value="C2_NT"/>
    <property type="match status" value="1"/>
</dbReference>
<organism evidence="10 11">
    <name type="scientific">Drosophila madeirensis</name>
    <name type="common">Fruit fly</name>
    <dbReference type="NCBI Taxonomy" id="30013"/>
    <lineage>
        <taxon>Eukaryota</taxon>
        <taxon>Metazoa</taxon>
        <taxon>Ecdysozoa</taxon>
        <taxon>Arthropoda</taxon>
        <taxon>Hexapoda</taxon>
        <taxon>Insecta</taxon>
        <taxon>Pterygota</taxon>
        <taxon>Neoptera</taxon>
        <taxon>Endopterygota</taxon>
        <taxon>Diptera</taxon>
        <taxon>Brachycera</taxon>
        <taxon>Muscomorpha</taxon>
        <taxon>Ephydroidea</taxon>
        <taxon>Drosophilidae</taxon>
        <taxon>Drosophila</taxon>
        <taxon>Sophophora</taxon>
    </lineage>
</organism>
<feature type="coiled-coil region" evidence="5">
    <location>
        <begin position="810"/>
        <end position="837"/>
    </location>
</feature>
<dbReference type="FunFam" id="1.10.418.10:FF:000023">
    <property type="entry name" value="EH domain-binding protein 1 isoform X1"/>
    <property type="match status" value="1"/>
</dbReference>
<dbReference type="Pfam" id="PF10358">
    <property type="entry name" value="NT-C2"/>
    <property type="match status" value="1"/>
</dbReference>
<dbReference type="InterPro" id="IPR001715">
    <property type="entry name" value="CH_dom"/>
</dbReference>
<dbReference type="InterPro" id="IPR050540">
    <property type="entry name" value="F-actin_Monoox_Mical"/>
</dbReference>
<evidence type="ECO:0000313" key="11">
    <source>
        <dbReference type="Proteomes" id="UP001500889"/>
    </source>
</evidence>
<sequence length="968" mass="107966">MGSVWKRLQRNFKRAAKFQFTASYHDLHLETTAKWRPSNLSIVWTRRSRRVASAPLPWEPDMMNPLLGNISWPVPDNHTISVTLFKDPRTHELEDKDWTFVIEDVTPMGKKRVLASASINMRRYASIESTQQSFTLSLKPVSKKITAASLELTISCVFLREGKATDEDMQSVVSMMSVNNNCDVAPLDDLEDIPDLENFSEITDNLYDFTHQLEQMTTSLNGCIDVATPLSADGEREASHTLELPATSAAAAAAAAAEEGFKTPNGLQPVVESTPTRGTGEMAQQKTPAGSLGYNHSEGFAKVVTSTPLEPKAATAKEPAKAKKGKALNFDAKEDSRPAIVLPAEPKKEDTPKSTATETAPPEPTRGSREPAASSNAKRAELQPLNLKKSYEPVAPAPAPTLLNDSSKSQMSSLKPVEKIVLKENTPGQDLLEWCKEVTKDYPNVKVTNLTTSWRNGMAFCAIIHHFVPDLIDMSKLSAHEVVGNCRIAFDAAESLGIPRVIEPRDMNLLTVPDKLAVMTYLHQLRAHFTGKQLQIEQIGTTSDESSYVIGNYKSDNLSQNLNFSHLKTQLLHQNSFDDEIQQMSPQTKKDVKNLILYNSKNILGKVLSPTKDKNSINATQHQSGVTPAQPLFVEEGEESSTQLGGKENAALSVLDAHAANRILTRHKAMSEKAKLMMEKLKFSNGNVNVNGGGDATDEEQRQQRLREQARRLILETRTKTGGSMDSPTSPTKPKRFNFSPERTISPIQNGSEEFYFENLKKLDETEPGSGGNKISPSHRLSNVNGSPLQSFNAIVERISPKHEKRGEKLSYIESELEALEREQEAIDQKASSLEAKLRAVMGGNPKSEETEEQLLSQWFTLVNKKNALLRRQMQLNILEQEKDLERKFTMLNQELRAAQSVEDWRKTEVQREKERLLLEELVTIVDKRDQLVQRLHNQEIAIEDDHEIARELEQVDISGGKEKCVLQ</sequence>
<dbReference type="SMART" id="SM00033">
    <property type="entry name" value="CH"/>
    <property type="match status" value="1"/>
</dbReference>
<evidence type="ECO:0000259" key="9">
    <source>
        <dbReference type="PROSITE" id="PS51848"/>
    </source>
</evidence>
<dbReference type="GO" id="GO:0005768">
    <property type="term" value="C:endosome"/>
    <property type="evidence" value="ECO:0007669"/>
    <property type="project" value="UniProtKB-SubCell"/>
</dbReference>
<dbReference type="PANTHER" id="PTHR23167:SF46">
    <property type="entry name" value="EPS15 HOMOLOGY DOMAIN CONTAINING PROTEIN-BINDING PROTEIN 1, ISOFORM F"/>
    <property type="match status" value="1"/>
</dbReference>
<feature type="domain" description="Calponin-homology (CH)" evidence="7">
    <location>
        <begin position="425"/>
        <end position="530"/>
    </location>
</feature>